<evidence type="ECO:0000313" key="1">
    <source>
        <dbReference type="EMBL" id="SVE40634.1"/>
    </source>
</evidence>
<gene>
    <name evidence="1" type="ORF">METZ01_LOCUS493488</name>
</gene>
<reference evidence="1" key="1">
    <citation type="submission" date="2018-05" db="EMBL/GenBank/DDBJ databases">
        <authorList>
            <person name="Lanie J.A."/>
            <person name="Ng W.-L."/>
            <person name="Kazmierczak K.M."/>
            <person name="Andrzejewski T.M."/>
            <person name="Davidsen T.M."/>
            <person name="Wayne K.J."/>
            <person name="Tettelin H."/>
            <person name="Glass J.I."/>
            <person name="Rusch D."/>
            <person name="Podicherti R."/>
            <person name="Tsui H.-C.T."/>
            <person name="Winkler M.E."/>
        </authorList>
    </citation>
    <scope>NUCLEOTIDE SEQUENCE</scope>
</reference>
<proteinExistence type="predicted"/>
<dbReference type="AlphaFoldDB" id="A0A383D8J1"/>
<feature type="non-terminal residue" evidence="1">
    <location>
        <position position="23"/>
    </location>
</feature>
<name>A0A383D8J1_9ZZZZ</name>
<dbReference type="EMBL" id="UINC01215102">
    <property type="protein sequence ID" value="SVE40634.1"/>
    <property type="molecule type" value="Genomic_DNA"/>
</dbReference>
<organism evidence="1">
    <name type="scientific">marine metagenome</name>
    <dbReference type="NCBI Taxonomy" id="408172"/>
    <lineage>
        <taxon>unclassified sequences</taxon>
        <taxon>metagenomes</taxon>
        <taxon>ecological metagenomes</taxon>
    </lineage>
</organism>
<sequence length="23" mass="2512">MPEIKLNGTQSADVMLSKSILHV</sequence>
<protein>
    <submittedName>
        <fullName evidence="1">Uncharacterized protein</fullName>
    </submittedName>
</protein>
<accession>A0A383D8J1</accession>